<feature type="region of interest" description="Disordered" evidence="1">
    <location>
        <begin position="207"/>
        <end position="235"/>
    </location>
</feature>
<comment type="caution">
    <text evidence="3">The sequence shown here is derived from an EMBL/GenBank/DDBJ whole genome shotgun (WGS) entry which is preliminary data.</text>
</comment>
<organism evidence="3 4">
    <name type="scientific">Mesorhizobium zhangyense</name>
    <dbReference type="NCBI Taxonomy" id="1776730"/>
    <lineage>
        <taxon>Bacteria</taxon>
        <taxon>Pseudomonadati</taxon>
        <taxon>Pseudomonadota</taxon>
        <taxon>Alphaproteobacteria</taxon>
        <taxon>Hyphomicrobiales</taxon>
        <taxon>Phyllobacteriaceae</taxon>
        <taxon>Mesorhizobium</taxon>
    </lineage>
</organism>
<feature type="domain" description="PPM-type phosphatase" evidence="2">
    <location>
        <begin position="245"/>
        <end position="458"/>
    </location>
</feature>
<dbReference type="Pfam" id="PF09867">
    <property type="entry name" value="TagF_N"/>
    <property type="match status" value="1"/>
</dbReference>
<accession>A0A7C9RAS3</accession>
<proteinExistence type="predicted"/>
<dbReference type="InterPro" id="IPR038225">
    <property type="entry name" value="TagF_sf"/>
</dbReference>
<dbReference type="Proteomes" id="UP000481252">
    <property type="component" value="Unassembled WGS sequence"/>
</dbReference>
<dbReference type="SUPFAM" id="SSF81606">
    <property type="entry name" value="PP2C-like"/>
    <property type="match status" value="1"/>
</dbReference>
<dbReference type="RefSeq" id="WP_165120329.1">
    <property type="nucleotide sequence ID" value="NZ_JAAKZG010000012.1"/>
</dbReference>
<sequence>MNERHVIDAATEADRIGFFGKVPTHGDFISTGLGRTFQTELDNWLQAGLQASEQAHGKEWQRLFRAAPPWRFVIERSLWGQSTMVGVLLPSTDRVGRSFPLVIAAKLGSFSGNPRLLCFDETWFTAAEALAETSLTRDFDIAGFTAGLKRLRLPHAKLAARGEMPGSNGDDRISIWWTVDVDTRRPHGFKTIGPPQAAHFLKLLNGKQTTDTPKPDPEAPPEPARKAPDAAAPERVPAKKFAIERSYATHPGTRLSVNADALLVSEKPRLFAVADGVGDGNGAADAAKVTTNTLANVSAHETLEELIQDVKGKLGRAHGLLQSAHAVSEREAQGASVVALTIRDSTFAIIWAGNARCYLVRDGMMRCLTRDHVEIGLRFALSRSIGSQRQLVPEVFTDTVQDGDRFLLCSAALARTLDERSIAETLLEKPVAETAGILIQDGLIANTRENISAIVIGIRSA</sequence>
<dbReference type="AlphaFoldDB" id="A0A7C9RAS3"/>
<evidence type="ECO:0000313" key="3">
    <source>
        <dbReference type="EMBL" id="NGN43919.1"/>
    </source>
</evidence>
<dbReference type="NCBIfam" id="TIGR03373">
    <property type="entry name" value="VI_minor_4"/>
    <property type="match status" value="1"/>
</dbReference>
<dbReference type="Gene3D" id="3.60.40.10">
    <property type="entry name" value="PPM-type phosphatase domain"/>
    <property type="match status" value="1"/>
</dbReference>
<dbReference type="InterPro" id="IPR036457">
    <property type="entry name" value="PPM-type-like_dom_sf"/>
</dbReference>
<dbReference type="Gene3D" id="3.40.1730.10">
    <property type="entry name" value="pa0076 domain"/>
    <property type="match status" value="1"/>
</dbReference>
<name>A0A7C9RAS3_9HYPH</name>
<dbReference type="PROSITE" id="PS51746">
    <property type="entry name" value="PPM_2"/>
    <property type="match status" value="1"/>
</dbReference>
<evidence type="ECO:0000256" key="1">
    <source>
        <dbReference type="SAM" id="MobiDB-lite"/>
    </source>
</evidence>
<feature type="compositionally biased region" description="Basic and acidic residues" evidence="1">
    <location>
        <begin position="213"/>
        <end position="228"/>
    </location>
</feature>
<evidence type="ECO:0000313" key="4">
    <source>
        <dbReference type="Proteomes" id="UP000481252"/>
    </source>
</evidence>
<dbReference type="InterPro" id="IPR017748">
    <property type="entry name" value="TagF"/>
</dbReference>
<reference evidence="3 4" key="1">
    <citation type="submission" date="2020-02" db="EMBL/GenBank/DDBJ databases">
        <title>Genome sequence of the type strain CGMCC 1.15528 of Mesorhizobium zhangyense.</title>
        <authorList>
            <person name="Gao J."/>
            <person name="Sun J."/>
        </authorList>
    </citation>
    <scope>NUCLEOTIDE SEQUENCE [LARGE SCALE GENOMIC DNA]</scope>
    <source>
        <strain evidence="3 4">CGMCC 1.15528</strain>
    </source>
</reference>
<dbReference type="EMBL" id="JAAKZG010000012">
    <property type="protein sequence ID" value="NGN43919.1"/>
    <property type="molecule type" value="Genomic_DNA"/>
</dbReference>
<dbReference type="SMART" id="SM00332">
    <property type="entry name" value="PP2Cc"/>
    <property type="match status" value="1"/>
</dbReference>
<evidence type="ECO:0000259" key="2">
    <source>
        <dbReference type="PROSITE" id="PS51746"/>
    </source>
</evidence>
<keyword evidence="4" id="KW-1185">Reference proteome</keyword>
<dbReference type="Pfam" id="PF00481">
    <property type="entry name" value="PP2C"/>
    <property type="match status" value="1"/>
</dbReference>
<dbReference type="InterPro" id="IPR001932">
    <property type="entry name" value="PPM-type_phosphatase-like_dom"/>
</dbReference>
<gene>
    <name evidence="3" type="primary">tagF</name>
    <name evidence="3" type="ORF">G6N74_22905</name>
</gene>
<protein>
    <submittedName>
        <fullName evidence="3">Type VI secretion system-associated protein TagF</fullName>
    </submittedName>
</protein>